<dbReference type="Gene3D" id="1.10.260.40">
    <property type="entry name" value="lambda repressor-like DNA-binding domains"/>
    <property type="match status" value="1"/>
</dbReference>
<organism evidence="2 3">
    <name type="scientific">Paenibacillus lentus</name>
    <dbReference type="NCBI Taxonomy" id="1338368"/>
    <lineage>
        <taxon>Bacteria</taxon>
        <taxon>Bacillati</taxon>
        <taxon>Bacillota</taxon>
        <taxon>Bacilli</taxon>
        <taxon>Bacillales</taxon>
        <taxon>Paenibacillaceae</taxon>
        <taxon>Paenibacillus</taxon>
    </lineage>
</organism>
<dbReference type="GO" id="GO:0003677">
    <property type="term" value="F:DNA binding"/>
    <property type="evidence" value="ECO:0007669"/>
    <property type="project" value="InterPro"/>
</dbReference>
<proteinExistence type="predicted"/>
<evidence type="ECO:0000313" key="3">
    <source>
        <dbReference type="Proteomes" id="UP000273145"/>
    </source>
</evidence>
<dbReference type="EMBL" id="CP034248">
    <property type="protein sequence ID" value="AZK45701.1"/>
    <property type="molecule type" value="Genomic_DNA"/>
</dbReference>
<dbReference type="PROSITE" id="PS50943">
    <property type="entry name" value="HTH_CROC1"/>
    <property type="match status" value="1"/>
</dbReference>
<evidence type="ECO:0000259" key="1">
    <source>
        <dbReference type="PROSITE" id="PS50943"/>
    </source>
</evidence>
<gene>
    <name evidence="2" type="ORF">EIM92_05350</name>
</gene>
<dbReference type="CDD" id="cd00093">
    <property type="entry name" value="HTH_XRE"/>
    <property type="match status" value="1"/>
</dbReference>
<feature type="domain" description="HTH cro/C1-type" evidence="1">
    <location>
        <begin position="11"/>
        <end position="65"/>
    </location>
</feature>
<dbReference type="AlphaFoldDB" id="A0A3S8RRV3"/>
<protein>
    <submittedName>
        <fullName evidence="2">XRE family transcriptional regulator</fullName>
    </submittedName>
</protein>
<dbReference type="RefSeq" id="WP_125081799.1">
    <property type="nucleotide sequence ID" value="NZ_CP034248.1"/>
</dbReference>
<accession>A0A3S8RRV3</accession>
<name>A0A3S8RRV3_9BACL</name>
<dbReference type="KEGG" id="plen:EIM92_05350"/>
<dbReference type="OrthoDB" id="2470416at2"/>
<evidence type="ECO:0000313" key="2">
    <source>
        <dbReference type="EMBL" id="AZK45701.1"/>
    </source>
</evidence>
<dbReference type="Proteomes" id="UP000273145">
    <property type="component" value="Chromosome"/>
</dbReference>
<dbReference type="InterPro" id="IPR010982">
    <property type="entry name" value="Lambda_DNA-bd_dom_sf"/>
</dbReference>
<sequence>MQPTTTIRQRLEDYIKEKGLSLHQFSDISGVNAGTLSGLINHRRRMSILQLDRISMGMGLAEGSLYELYIEECLAESSPDWRRLKSLLQRCAELDKLDCIQRIILVTMDNLAYAPHVFDLAEQWYRAGRIEAAAVLYRCVAEGEKYQHSERLALCQYRLFTIHLGSDREVNLSLAASFEPYVERLGEAEQLEALKDLADTYAANQRWTRVEQLAQEMESKAAIQYRLSLSTKEGNGNPESSQEKTGRPILFYILYGYLLRANVCEARGDYEQALDYVSLYTDLSWVQSCDETERIMIEQFEDWGRANACLYRLMSGEAEVLPEYVNYVASHDGERVSGLLKITEAANRYHFRVDDILERFGPQLKFEGREHAFGNYDAGIAAGQHTRLLSELAAYYLSTERVETGLGYIIDCLEACAAFYSEVVFLQCVGLFETYRGWATPERKRQYTNLISEVQRNHEEKKGFAAKYA</sequence>
<dbReference type="InterPro" id="IPR001387">
    <property type="entry name" value="Cro/C1-type_HTH"/>
</dbReference>
<dbReference type="SUPFAM" id="SSF47413">
    <property type="entry name" value="lambda repressor-like DNA-binding domains"/>
    <property type="match status" value="1"/>
</dbReference>
<dbReference type="SMART" id="SM00530">
    <property type="entry name" value="HTH_XRE"/>
    <property type="match status" value="1"/>
</dbReference>
<keyword evidence="3" id="KW-1185">Reference proteome</keyword>
<reference evidence="2 3" key="1">
    <citation type="submission" date="2018-11" db="EMBL/GenBank/DDBJ databases">
        <title>Genome sequencing of Paenibacillus lentus DSM25539(T).</title>
        <authorList>
            <person name="Kook J.-K."/>
            <person name="Park S.-N."/>
            <person name="Lim Y.K."/>
        </authorList>
    </citation>
    <scope>NUCLEOTIDE SEQUENCE [LARGE SCALE GENOMIC DNA]</scope>
    <source>
        <strain evidence="2 3">DSM 25539</strain>
    </source>
</reference>